<dbReference type="EMBL" id="CP022604">
    <property type="protein sequence ID" value="ASV86691.1"/>
    <property type="molecule type" value="Genomic_DNA"/>
</dbReference>
<comment type="similarity">
    <text evidence="11">Belongs to the PpiD chaperone family.</text>
</comment>
<dbReference type="Gene3D" id="3.10.50.40">
    <property type="match status" value="1"/>
</dbReference>
<evidence type="ECO:0000256" key="11">
    <source>
        <dbReference type="ARBA" id="ARBA00038408"/>
    </source>
</evidence>
<dbReference type="InterPro" id="IPR027304">
    <property type="entry name" value="Trigger_fact/SurA_dom_sf"/>
</dbReference>
<dbReference type="GO" id="GO:0005886">
    <property type="term" value="C:plasma membrane"/>
    <property type="evidence" value="ECO:0007669"/>
    <property type="project" value="UniProtKB-SubCell"/>
</dbReference>
<accession>A0A248UJW5</accession>
<evidence type="ECO:0000256" key="8">
    <source>
        <dbReference type="ARBA" id="ARBA00023186"/>
    </source>
</evidence>
<dbReference type="Proteomes" id="UP000215256">
    <property type="component" value="Chromosome 1"/>
</dbReference>
<dbReference type="Pfam" id="PF13624">
    <property type="entry name" value="SurA_N_3"/>
    <property type="match status" value="1"/>
</dbReference>
<evidence type="ECO:0000256" key="7">
    <source>
        <dbReference type="ARBA" id="ARBA00023136"/>
    </source>
</evidence>
<evidence type="ECO:0000256" key="2">
    <source>
        <dbReference type="ARBA" id="ARBA00018370"/>
    </source>
</evidence>
<dbReference type="PANTHER" id="PTHR47529:SF1">
    <property type="entry name" value="PERIPLASMIC CHAPERONE PPID"/>
    <property type="match status" value="1"/>
</dbReference>
<dbReference type="Pfam" id="PF13145">
    <property type="entry name" value="Rotamase_2"/>
    <property type="match status" value="1"/>
</dbReference>
<dbReference type="PANTHER" id="PTHR47529">
    <property type="entry name" value="PEPTIDYL-PROLYL CIS-TRANS ISOMERASE D"/>
    <property type="match status" value="1"/>
</dbReference>
<evidence type="ECO:0000256" key="9">
    <source>
        <dbReference type="ARBA" id="ARBA00030642"/>
    </source>
</evidence>
<gene>
    <name evidence="15" type="ORF">CES85_1277</name>
</gene>
<keyword evidence="8" id="KW-0143">Chaperone</keyword>
<proteinExistence type="inferred from homology"/>
<evidence type="ECO:0000256" key="3">
    <source>
        <dbReference type="ARBA" id="ARBA00022475"/>
    </source>
</evidence>
<reference evidence="15 16" key="1">
    <citation type="submission" date="2017-07" db="EMBL/GenBank/DDBJ databases">
        <title>Phylogenetic study on the rhizospheric bacterium Ochrobactrum sp. A44.</title>
        <authorList>
            <person name="Krzyzanowska D.M."/>
            <person name="Ossowicki A."/>
            <person name="Rajewska M."/>
            <person name="Maciag T."/>
            <person name="Kaczynski Z."/>
            <person name="Czerwicka M."/>
            <person name="Jafra S."/>
        </authorList>
    </citation>
    <scope>NUCLEOTIDE SEQUENCE [LARGE SCALE GENOMIC DNA]</scope>
    <source>
        <strain evidence="15 16">A44</strain>
    </source>
</reference>
<dbReference type="OrthoDB" id="9768393at2"/>
<dbReference type="InterPro" id="IPR000297">
    <property type="entry name" value="PPIase_PpiC"/>
</dbReference>
<evidence type="ECO:0000256" key="5">
    <source>
        <dbReference type="ARBA" id="ARBA00022692"/>
    </source>
</evidence>
<dbReference type="SUPFAM" id="SSF54534">
    <property type="entry name" value="FKBP-like"/>
    <property type="match status" value="1"/>
</dbReference>
<keyword evidence="4" id="KW-0997">Cell inner membrane</keyword>
<keyword evidence="5" id="KW-0812">Transmembrane</keyword>
<name>A0A248UJW5_9HYPH</name>
<comment type="subcellular location">
    <subcellularLocation>
        <location evidence="1">Cell inner membrane</location>
        <topology evidence="1">Single-pass type II membrane protein</topology>
        <orientation evidence="1">Periplasmic side</orientation>
    </subcellularLocation>
</comment>
<evidence type="ECO:0000256" key="12">
    <source>
        <dbReference type="ARBA" id="ARBA00040743"/>
    </source>
</evidence>
<evidence type="ECO:0000256" key="13">
    <source>
        <dbReference type="ARBA" id="ARBA00042775"/>
    </source>
</evidence>
<feature type="domain" description="PpiC" evidence="14">
    <location>
        <begin position="248"/>
        <end position="367"/>
    </location>
</feature>
<sequence length="628" mass="67970">MLDSMRDAARSWVAKLLLGLLVLSFAVWGIADAFRGDTSGSAALSAGKSEVSATDYRFAYEQQLMRLSQQFRQRLTREQAQQLGVENQVLAQLAAGVVLDEQARNMQLGLSKDGIARLTGEDPSFQDASGNFSRAQFDAVLRQSNIRAQDYLDNRAKVARRQQVVEAATDGLKMPNTMLKALALYQGESRSADYITIPAEKADAVPAPSDEALKAYFDENKDEYKAPEYRKITYVKLEPSDIADAAAVTQDEINEYYEKNKSRFSTTETRTIEQLNFADEAAAQAAQQKITAGTSFVDIGKEQGKSEADLVLGTFEKSALPDATIAEAAFALNEGGVSDVVKGAFGPVILRVTKVNAANVKSLSDVEGEIRDTVATNIAISSINGIHDSYEQQRSDGASMVEVAKGLSLKTVTIESVDAEGNDPAGNAVELPNSEALLAAAFQAEQGFDNDALTMGNTGYLWYQIDGTTPARDRTLDEVKDKVVAAWKGDEAVKRLNQRMENLKKRLDGGETLDAIAAEAGVEKQTKRGITRNTNDADFSSAATAQVFRGPNDHTGTAAAASDDAQILFKVIEVTEPTAAGPEAIPEQQQTYLSTTLTDDVLEQLVGELQKQYPVRINQTVINNALAF</sequence>
<dbReference type="SUPFAM" id="SSF109998">
    <property type="entry name" value="Triger factor/SurA peptide-binding domain-like"/>
    <property type="match status" value="1"/>
</dbReference>
<keyword evidence="7" id="KW-0472">Membrane</keyword>
<evidence type="ECO:0000256" key="4">
    <source>
        <dbReference type="ARBA" id="ARBA00022519"/>
    </source>
</evidence>
<evidence type="ECO:0000259" key="14">
    <source>
        <dbReference type="Pfam" id="PF13145"/>
    </source>
</evidence>
<dbReference type="AlphaFoldDB" id="A0A248UJW5"/>
<dbReference type="RefSeq" id="WP_095446744.1">
    <property type="nucleotide sequence ID" value="NZ_CP022604.1"/>
</dbReference>
<evidence type="ECO:0000256" key="1">
    <source>
        <dbReference type="ARBA" id="ARBA00004382"/>
    </source>
</evidence>
<dbReference type="KEGG" id="och:CES85_1277"/>
<evidence type="ECO:0000256" key="10">
    <source>
        <dbReference type="ARBA" id="ARBA00031484"/>
    </source>
</evidence>
<protein>
    <recommendedName>
        <fullName evidence="2">Parvulin-like PPIase</fullName>
    </recommendedName>
    <alternativeName>
        <fullName evidence="9">Peptidyl-prolyl cis-trans isomerase plp</fullName>
    </alternativeName>
    <alternativeName>
        <fullName evidence="12">Periplasmic chaperone PpiD</fullName>
    </alternativeName>
    <alternativeName>
        <fullName evidence="13">Periplasmic folding chaperone</fullName>
    </alternativeName>
    <alternativeName>
        <fullName evidence="10">Rotamase plp</fullName>
    </alternativeName>
</protein>
<evidence type="ECO:0000313" key="15">
    <source>
        <dbReference type="EMBL" id="ASV86691.1"/>
    </source>
</evidence>
<evidence type="ECO:0000256" key="6">
    <source>
        <dbReference type="ARBA" id="ARBA00022989"/>
    </source>
</evidence>
<organism evidence="15 16">
    <name type="scientific">Ochrobactrum quorumnocens</name>
    <dbReference type="NCBI Taxonomy" id="271865"/>
    <lineage>
        <taxon>Bacteria</taxon>
        <taxon>Pseudomonadati</taxon>
        <taxon>Pseudomonadota</taxon>
        <taxon>Alphaproteobacteria</taxon>
        <taxon>Hyphomicrobiales</taxon>
        <taxon>Brucellaceae</taxon>
        <taxon>Brucella/Ochrobactrum group</taxon>
        <taxon>Ochrobactrum</taxon>
    </lineage>
</organism>
<dbReference type="InterPro" id="IPR052029">
    <property type="entry name" value="PpiD_chaperone"/>
</dbReference>
<evidence type="ECO:0000313" key="16">
    <source>
        <dbReference type="Proteomes" id="UP000215256"/>
    </source>
</evidence>
<dbReference type="InterPro" id="IPR046357">
    <property type="entry name" value="PPIase_dom_sf"/>
</dbReference>
<keyword evidence="6" id="KW-1133">Transmembrane helix</keyword>
<keyword evidence="3" id="KW-1003">Cell membrane</keyword>
<dbReference type="GO" id="GO:0003755">
    <property type="term" value="F:peptidyl-prolyl cis-trans isomerase activity"/>
    <property type="evidence" value="ECO:0007669"/>
    <property type="project" value="InterPro"/>
</dbReference>